<reference evidence="6 7" key="1">
    <citation type="submission" date="2020-08" db="EMBL/GenBank/DDBJ databases">
        <authorList>
            <person name="Hejnol A."/>
        </authorList>
    </citation>
    <scope>NUCLEOTIDE SEQUENCE [LARGE SCALE GENOMIC DNA]</scope>
</reference>
<dbReference type="PANTHER" id="PTHR11216:SF174">
    <property type="entry name" value="GH06923P"/>
    <property type="match status" value="1"/>
</dbReference>
<accession>A0A7I8VKT5</accession>
<dbReference type="InterPro" id="IPR011992">
    <property type="entry name" value="EF-hand-dom_pair"/>
</dbReference>
<dbReference type="SMART" id="SM00054">
    <property type="entry name" value="EFh"/>
    <property type="match status" value="3"/>
</dbReference>
<feature type="compositionally biased region" description="Basic and acidic residues" evidence="3">
    <location>
        <begin position="599"/>
        <end position="611"/>
    </location>
</feature>
<feature type="domain" description="EH" evidence="4">
    <location>
        <begin position="251"/>
        <end position="341"/>
    </location>
</feature>
<feature type="region of interest" description="Disordered" evidence="3">
    <location>
        <begin position="636"/>
        <end position="673"/>
    </location>
</feature>
<name>A0A7I8VKT5_9ANNE</name>
<evidence type="ECO:0000259" key="4">
    <source>
        <dbReference type="PROSITE" id="PS50031"/>
    </source>
</evidence>
<dbReference type="InterPro" id="IPR018247">
    <property type="entry name" value="EF_Hand_1_Ca_BS"/>
</dbReference>
<protein>
    <submittedName>
        <fullName evidence="6">DgyrCDS5214</fullName>
    </submittedName>
</protein>
<gene>
    <name evidence="6" type="ORF">DGYR_LOCUS4946</name>
</gene>
<dbReference type="PROSITE" id="PS00018">
    <property type="entry name" value="EF_HAND_1"/>
    <property type="match status" value="2"/>
</dbReference>
<sequence length="869" mass="96299">MAKFPSVNEIVGDHLNTYDSFFSEADVNKTGCVGAVDAANYLRKSGLPQNILSKIWDLSDPHGKGFLDKHRFCVALKFMALHQSGFDLSMANLSRRTPAPTFTDSPHSSPAKSMSPAYDWEIKPSERNKYNAVFDTLQPINGLLSGDKVRPAFMNSKLNVEVLGKIWDLSDIDKDGFLDRDEFCLAMHLIYRTLENDPLPNNLPSTLIPPSKRRRAPSLSGAVPVLPNVDSGRSSPATPLSGSMVDIHVDEKARYEMKFKQIDTNQDGLVNGAEVKDIFMQSGLHQSVLAHIWNLCDSKGTGQLTCEQFMLALHFIEKKTQHDIEPPTVLSQDMIPPSMRVASSTNSLNELDSLTQEITILKREKLKLEQERTQKEADVRIRNGEVTVAVKELEAISATLHQLERQKGEAQKMLDELDDKRSKLNDSVNEAKAQCEAEQREIDNLNSKLNSSELMDQEKELNDLKRKLDSLNSEEKDLHFRINSEQRRLEELKQTFTSTTSKIEQAEETKKTLENIHKMAEESVEQYKKLLSGENGIKIPEAIDWSIGQEVQTNNQNNFASSNNSTVFPTSFSTKSETTSLFKEDPFKGTDPFATSDPFKNEDPFKNDTGKTEDPFYEADPFGGNDPFKSEVLGSSNTSSNMQNGTFSSGSTAFGNGMAATSTPSNTIHTANNRTVPSSLINSNALYDQDDLFDKAFDSAKTSKPVNSSYDPFDPFGEAAANITSPVNQDDPFGQDPFKPKAVKKKAPPVSTSNSNTPPPRPAFPPATKSVSPAFRDAFGGADPFASMPTDKNNEVTGFADFSNQNSFSPSFTYPAKLAFTNDDNQMAWAKKESEQSESERIRRLAEQEKADLELAIALSRSDMGTSDA</sequence>
<dbReference type="SMART" id="SM00726">
    <property type="entry name" value="UIM"/>
    <property type="match status" value="2"/>
</dbReference>
<dbReference type="SUPFAM" id="SSF57997">
    <property type="entry name" value="Tropomyosin"/>
    <property type="match status" value="1"/>
</dbReference>
<dbReference type="EMBL" id="CAJFCJ010000006">
    <property type="protein sequence ID" value="CAD5116309.1"/>
    <property type="molecule type" value="Genomic_DNA"/>
</dbReference>
<evidence type="ECO:0000313" key="7">
    <source>
        <dbReference type="Proteomes" id="UP000549394"/>
    </source>
</evidence>
<dbReference type="PANTHER" id="PTHR11216">
    <property type="entry name" value="EH DOMAIN"/>
    <property type="match status" value="1"/>
</dbReference>
<comment type="caution">
    <text evidence="6">The sequence shown here is derived from an EMBL/GenBank/DDBJ whole genome shotgun (WGS) entry which is preliminary data.</text>
</comment>
<dbReference type="SMART" id="SM00027">
    <property type="entry name" value="EH"/>
    <property type="match status" value="3"/>
</dbReference>
<evidence type="ECO:0000256" key="1">
    <source>
        <dbReference type="ARBA" id="ARBA00022837"/>
    </source>
</evidence>
<organism evidence="6 7">
    <name type="scientific">Dimorphilus gyrociliatus</name>
    <dbReference type="NCBI Taxonomy" id="2664684"/>
    <lineage>
        <taxon>Eukaryota</taxon>
        <taxon>Metazoa</taxon>
        <taxon>Spiralia</taxon>
        <taxon>Lophotrochozoa</taxon>
        <taxon>Annelida</taxon>
        <taxon>Polychaeta</taxon>
        <taxon>Polychaeta incertae sedis</taxon>
        <taxon>Dinophilidae</taxon>
        <taxon>Dimorphilus</taxon>
    </lineage>
</organism>
<feature type="domain" description="EH" evidence="4">
    <location>
        <begin position="126"/>
        <end position="214"/>
    </location>
</feature>
<dbReference type="InterPro" id="IPR002048">
    <property type="entry name" value="EF_hand_dom"/>
</dbReference>
<dbReference type="SUPFAM" id="SSF47473">
    <property type="entry name" value="EF-hand"/>
    <property type="match status" value="2"/>
</dbReference>
<dbReference type="Gene3D" id="1.10.238.10">
    <property type="entry name" value="EF-hand"/>
    <property type="match status" value="3"/>
</dbReference>
<feature type="compositionally biased region" description="Polar residues" evidence="3">
    <location>
        <begin position="231"/>
        <end position="241"/>
    </location>
</feature>
<dbReference type="GO" id="GO:0006897">
    <property type="term" value="P:endocytosis"/>
    <property type="evidence" value="ECO:0007669"/>
    <property type="project" value="TreeGrafter"/>
</dbReference>
<dbReference type="GO" id="GO:0016197">
    <property type="term" value="P:endosomal transport"/>
    <property type="evidence" value="ECO:0007669"/>
    <property type="project" value="TreeGrafter"/>
</dbReference>
<keyword evidence="1" id="KW-0106">Calcium</keyword>
<dbReference type="GO" id="GO:0005509">
    <property type="term" value="F:calcium ion binding"/>
    <property type="evidence" value="ECO:0007669"/>
    <property type="project" value="InterPro"/>
</dbReference>
<dbReference type="OrthoDB" id="524326at2759"/>
<feature type="region of interest" description="Disordered" evidence="3">
    <location>
        <begin position="97"/>
        <end position="116"/>
    </location>
</feature>
<dbReference type="Pfam" id="PF12763">
    <property type="entry name" value="EH"/>
    <property type="match status" value="3"/>
</dbReference>
<dbReference type="Proteomes" id="UP000549394">
    <property type="component" value="Unassembled WGS sequence"/>
</dbReference>
<dbReference type="Gene3D" id="1.10.287.1490">
    <property type="match status" value="1"/>
</dbReference>
<dbReference type="GO" id="GO:0005886">
    <property type="term" value="C:plasma membrane"/>
    <property type="evidence" value="ECO:0007669"/>
    <property type="project" value="TreeGrafter"/>
</dbReference>
<feature type="compositionally biased region" description="Polar residues" evidence="3">
    <location>
        <begin position="97"/>
        <end position="112"/>
    </location>
</feature>
<dbReference type="PROSITE" id="PS50031">
    <property type="entry name" value="EH"/>
    <property type="match status" value="3"/>
</dbReference>
<evidence type="ECO:0000256" key="2">
    <source>
        <dbReference type="SAM" id="Coils"/>
    </source>
</evidence>
<dbReference type="AlphaFoldDB" id="A0A7I8VKT5"/>
<feature type="region of interest" description="Disordered" evidence="3">
    <location>
        <begin position="219"/>
        <end position="242"/>
    </location>
</feature>
<dbReference type="GO" id="GO:0005737">
    <property type="term" value="C:cytoplasm"/>
    <property type="evidence" value="ECO:0007669"/>
    <property type="project" value="TreeGrafter"/>
</dbReference>
<feature type="region of interest" description="Disordered" evidence="3">
    <location>
        <begin position="583"/>
        <end position="611"/>
    </location>
</feature>
<evidence type="ECO:0000259" key="5">
    <source>
        <dbReference type="PROSITE" id="PS50222"/>
    </source>
</evidence>
<evidence type="ECO:0000256" key="3">
    <source>
        <dbReference type="SAM" id="MobiDB-lite"/>
    </source>
</evidence>
<proteinExistence type="predicted"/>
<keyword evidence="2" id="KW-0175">Coiled coil</keyword>
<feature type="compositionally biased region" description="Polar residues" evidence="3">
    <location>
        <begin position="701"/>
        <end position="710"/>
    </location>
</feature>
<feature type="region of interest" description="Disordered" evidence="3">
    <location>
        <begin position="701"/>
        <end position="806"/>
    </location>
</feature>
<dbReference type="CDD" id="cd00052">
    <property type="entry name" value="EH"/>
    <property type="match status" value="3"/>
</dbReference>
<feature type="domain" description="EF-hand" evidence="5">
    <location>
        <begin position="250"/>
        <end position="285"/>
    </location>
</feature>
<feature type="domain" description="EH" evidence="4">
    <location>
        <begin position="14"/>
        <end position="117"/>
    </location>
</feature>
<dbReference type="InterPro" id="IPR003903">
    <property type="entry name" value="UIM_dom"/>
</dbReference>
<dbReference type="PROSITE" id="PS50222">
    <property type="entry name" value="EF_HAND_2"/>
    <property type="match status" value="2"/>
</dbReference>
<feature type="coiled-coil region" evidence="2">
    <location>
        <begin position="344"/>
        <end position="530"/>
    </location>
</feature>
<keyword evidence="7" id="KW-1185">Reference proteome</keyword>
<evidence type="ECO:0000313" key="6">
    <source>
        <dbReference type="EMBL" id="CAD5116309.1"/>
    </source>
</evidence>
<dbReference type="InterPro" id="IPR000261">
    <property type="entry name" value="EH_dom"/>
</dbReference>
<feature type="domain" description="EF-hand" evidence="5">
    <location>
        <begin position="158"/>
        <end position="193"/>
    </location>
</feature>